<dbReference type="Gene3D" id="1.10.1240.20">
    <property type="entry name" value="Lytic transglycosylase, superhelical linker domain"/>
    <property type="match status" value="1"/>
</dbReference>
<keyword evidence="2" id="KW-0732">Signal</keyword>
<dbReference type="CDD" id="cd13401">
    <property type="entry name" value="Slt70-like"/>
    <property type="match status" value="1"/>
</dbReference>
<feature type="domain" description="Lytic transglycosylase superhelical linker" evidence="4">
    <location>
        <begin position="418"/>
        <end position="482"/>
    </location>
</feature>
<evidence type="ECO:0000256" key="1">
    <source>
        <dbReference type="ARBA" id="ARBA00007734"/>
    </source>
</evidence>
<dbReference type="PANTHER" id="PTHR37423">
    <property type="entry name" value="SOLUBLE LYTIC MUREIN TRANSGLYCOSYLASE-RELATED"/>
    <property type="match status" value="1"/>
</dbReference>
<dbReference type="Pfam" id="PF01464">
    <property type="entry name" value="SLT"/>
    <property type="match status" value="1"/>
</dbReference>
<keyword evidence="6" id="KW-1185">Reference proteome</keyword>
<dbReference type="Proteomes" id="UP000281112">
    <property type="component" value="Unassembled WGS sequence"/>
</dbReference>
<evidence type="ECO:0000313" key="5">
    <source>
        <dbReference type="EMBL" id="RQW63077.1"/>
    </source>
</evidence>
<evidence type="ECO:0000259" key="4">
    <source>
        <dbReference type="Pfam" id="PF14718"/>
    </source>
</evidence>
<dbReference type="GO" id="GO:0004553">
    <property type="term" value="F:hydrolase activity, hydrolyzing O-glycosyl compounds"/>
    <property type="evidence" value="ECO:0007669"/>
    <property type="project" value="InterPro"/>
</dbReference>
<feature type="domain" description="Transglycosylase SLT" evidence="3">
    <location>
        <begin position="498"/>
        <end position="604"/>
    </location>
</feature>
<dbReference type="SUPFAM" id="SSF48435">
    <property type="entry name" value="Bacterial muramidases"/>
    <property type="match status" value="1"/>
</dbReference>
<sequence length="654" mass="75776">MAFWSSRVIPLAGAALSVGLYSFSVLGAPLTLKEQRDLYDQAQTWLDRNQVEKYYQVKDKLSSYPLSPYLDYRAMLVNLDQKPPIVVRSFIDSHEEFPFSGRISAPYLRALANDKKWSVILSFQKDEPKGEEFQCYYYTAMYHAGKKSDALKGAQKLWLQGHSVSSTCDNLFGYWEKHNKISDDLIIERMLLSFDSDEYALMKYLSGKVSTEPNREFARAIMAAYQSPKSVIKDFTQGKSDQPHRRLIELSLNKLARRDVSSAYALLNDFSHSLDTSDKQVQDFLLELQKDVASRLLYKADNESLKPLAKWRDSVIERSHDDALIERRVRLAIKFGDWQEINYWINQFGPEELNSSRWQFWKAQSEIQMGDGTAGKERLKSIVNERSFYSAAAATVLDQLPDFPAQPAAAKLASIDRFKTSLNRIRELVLRDKSAAAKSEWYWLLSRANLAEKQSLAYYAKDAHWYHFSIIASIKGSLWDNLVLRFPIAYKNDFDRFGQKYNIDPVTLMSLARQESAMDRTAQSPVGARGLMQLMPDTAKYAARKYQLEYRQRSDLYDPEKNIELGTRYLDELLEKYDGNRILAFAAYNAGPRRVDYWLKQTSGQLDVYRFIESIPFKETRGYVQNILMFEIYYRKLLNTKKAFLRPVEVATKY</sequence>
<dbReference type="GO" id="GO:0042597">
    <property type="term" value="C:periplasmic space"/>
    <property type="evidence" value="ECO:0007669"/>
    <property type="project" value="InterPro"/>
</dbReference>
<evidence type="ECO:0000259" key="3">
    <source>
        <dbReference type="Pfam" id="PF01464"/>
    </source>
</evidence>
<dbReference type="Pfam" id="PF14718">
    <property type="entry name" value="SLT_L"/>
    <property type="match status" value="1"/>
</dbReference>
<evidence type="ECO:0000256" key="2">
    <source>
        <dbReference type="ARBA" id="ARBA00022729"/>
    </source>
</evidence>
<protein>
    <submittedName>
        <fullName evidence="5">Lytic murein transglycosylase</fullName>
    </submittedName>
</protein>
<dbReference type="Gene3D" id="1.10.530.10">
    <property type="match status" value="1"/>
</dbReference>
<dbReference type="InterPro" id="IPR023346">
    <property type="entry name" value="Lysozyme-like_dom_sf"/>
</dbReference>
<dbReference type="OrthoDB" id="92254at2"/>
<accession>A0A3N9TFP8</accession>
<dbReference type="AlphaFoldDB" id="A0A3N9TFP8"/>
<comment type="similarity">
    <text evidence="1">Belongs to the transglycosylase Slt family.</text>
</comment>
<evidence type="ECO:0000313" key="6">
    <source>
        <dbReference type="Proteomes" id="UP000281112"/>
    </source>
</evidence>
<dbReference type="InterPro" id="IPR008258">
    <property type="entry name" value="Transglycosylase_SLT_dom_1"/>
</dbReference>
<gene>
    <name evidence="5" type="ORF">EES38_12270</name>
</gene>
<dbReference type="InterPro" id="IPR037061">
    <property type="entry name" value="Lytic_TGlycoase_superhlx_L_sf"/>
</dbReference>
<dbReference type="Gene3D" id="1.25.20.10">
    <property type="entry name" value="Bacterial muramidases"/>
    <property type="match status" value="1"/>
</dbReference>
<dbReference type="InterPro" id="IPR008939">
    <property type="entry name" value="Lytic_TGlycosylase_superhlx_U"/>
</dbReference>
<dbReference type="RefSeq" id="WP_124937477.1">
    <property type="nucleotide sequence ID" value="NZ_RJVQ01000004.1"/>
</dbReference>
<dbReference type="InterPro" id="IPR012289">
    <property type="entry name" value="Lytic_TGlycosylase_superhlx_L"/>
</dbReference>
<organism evidence="5 6">
    <name type="scientific">Vibrio viridaestus</name>
    <dbReference type="NCBI Taxonomy" id="2487322"/>
    <lineage>
        <taxon>Bacteria</taxon>
        <taxon>Pseudomonadati</taxon>
        <taxon>Pseudomonadota</taxon>
        <taxon>Gammaproteobacteria</taxon>
        <taxon>Vibrionales</taxon>
        <taxon>Vibrionaceae</taxon>
        <taxon>Vibrio</taxon>
    </lineage>
</organism>
<dbReference type="SUPFAM" id="SSF53955">
    <property type="entry name" value="Lysozyme-like"/>
    <property type="match status" value="1"/>
</dbReference>
<name>A0A3N9TFP8_9VIBR</name>
<dbReference type="PANTHER" id="PTHR37423:SF5">
    <property type="entry name" value="SOLUBLE LYTIC MUREIN TRANSGLYCOSYLASE"/>
    <property type="match status" value="1"/>
</dbReference>
<reference evidence="5 6" key="1">
    <citation type="submission" date="2018-11" db="EMBL/GenBank/DDBJ databases">
        <title>Vibrio LJC006 sp. nov., isolated from seawater during the bloom of the enteromorpha.</title>
        <authorList>
            <person name="Liang J."/>
        </authorList>
    </citation>
    <scope>NUCLEOTIDE SEQUENCE [LARGE SCALE GENOMIC DNA]</scope>
    <source>
        <strain evidence="5 6">LJC006</strain>
    </source>
</reference>
<comment type="caution">
    <text evidence="5">The sequence shown here is derived from an EMBL/GenBank/DDBJ whole genome shotgun (WGS) entry which is preliminary data.</text>
</comment>
<dbReference type="EMBL" id="RJVQ01000004">
    <property type="protein sequence ID" value="RQW63077.1"/>
    <property type="molecule type" value="Genomic_DNA"/>
</dbReference>
<proteinExistence type="inferred from homology"/>